<dbReference type="InterPro" id="IPR006629">
    <property type="entry name" value="LITAF"/>
</dbReference>
<evidence type="ECO:0000256" key="2">
    <source>
        <dbReference type="ARBA" id="ARBA00004481"/>
    </source>
</evidence>
<evidence type="ECO:0000256" key="1">
    <source>
        <dbReference type="ARBA" id="ARBA00004414"/>
    </source>
</evidence>
<evidence type="ECO:0000256" key="9">
    <source>
        <dbReference type="SAM" id="Phobius"/>
    </source>
</evidence>
<feature type="region of interest" description="Disordered" evidence="8">
    <location>
        <begin position="1"/>
        <end position="23"/>
    </location>
</feature>
<dbReference type="Pfam" id="PF10601">
    <property type="entry name" value="zf-LITAF-like"/>
    <property type="match status" value="1"/>
</dbReference>
<keyword evidence="9" id="KW-1133">Transmembrane helix</keyword>
<comment type="similarity">
    <text evidence="4">Belongs to the CDIP1/LITAF family.</text>
</comment>
<dbReference type="Proteomes" id="UP000694888">
    <property type="component" value="Unplaced"/>
</dbReference>
<comment type="subcellular location">
    <subcellularLocation>
        <location evidence="2">Endosome membrane</location>
        <topology evidence="2">Peripheral membrane protein</topology>
    </subcellularLocation>
    <subcellularLocation>
        <location evidence="1">Late endosome membrane</location>
    </subcellularLocation>
    <subcellularLocation>
        <location evidence="3">Lysosome membrane</location>
        <topology evidence="3">Peripheral membrane protein</topology>
        <orientation evidence="3">Cytoplasmic side</orientation>
    </subcellularLocation>
</comment>
<evidence type="ECO:0000256" key="8">
    <source>
        <dbReference type="SAM" id="MobiDB-lite"/>
    </source>
</evidence>
<evidence type="ECO:0000313" key="12">
    <source>
        <dbReference type="RefSeq" id="XP_012945333.1"/>
    </source>
</evidence>
<dbReference type="PANTHER" id="PTHR23292:SF6">
    <property type="entry name" value="FI16602P1-RELATED"/>
    <property type="match status" value="1"/>
</dbReference>
<evidence type="ECO:0000256" key="6">
    <source>
        <dbReference type="ARBA" id="ARBA00022833"/>
    </source>
</evidence>
<reference evidence="12 13" key="1">
    <citation type="submission" date="2025-05" db="UniProtKB">
        <authorList>
            <consortium name="RefSeq"/>
        </authorList>
    </citation>
    <scope>IDENTIFICATION</scope>
</reference>
<evidence type="ECO:0000259" key="10">
    <source>
        <dbReference type="PROSITE" id="PS51837"/>
    </source>
</evidence>
<keyword evidence="6" id="KW-0862">Zinc</keyword>
<organism evidence="11 13">
    <name type="scientific">Aplysia californica</name>
    <name type="common">California sea hare</name>
    <dbReference type="NCBI Taxonomy" id="6500"/>
    <lineage>
        <taxon>Eukaryota</taxon>
        <taxon>Metazoa</taxon>
        <taxon>Spiralia</taxon>
        <taxon>Lophotrochozoa</taxon>
        <taxon>Mollusca</taxon>
        <taxon>Gastropoda</taxon>
        <taxon>Heterobranchia</taxon>
        <taxon>Euthyneura</taxon>
        <taxon>Tectipleura</taxon>
        <taxon>Aplysiida</taxon>
        <taxon>Aplysioidea</taxon>
        <taxon>Aplysiidae</taxon>
        <taxon>Aplysia</taxon>
    </lineage>
</organism>
<feature type="transmembrane region" description="Helical" evidence="9">
    <location>
        <begin position="115"/>
        <end position="138"/>
    </location>
</feature>
<proteinExistence type="inferred from homology"/>
<dbReference type="PANTHER" id="PTHR23292">
    <property type="entry name" value="LIPOPOLYSACCHARIDE-INDUCED TUMOR NECROSIS FACTOR-ALPHA FACTOR"/>
    <property type="match status" value="1"/>
</dbReference>
<evidence type="ECO:0000256" key="4">
    <source>
        <dbReference type="ARBA" id="ARBA00005975"/>
    </source>
</evidence>
<keyword evidence="9" id="KW-0812">Transmembrane</keyword>
<dbReference type="PROSITE" id="PS51837">
    <property type="entry name" value="LITAF"/>
    <property type="match status" value="1"/>
</dbReference>
<dbReference type="SMART" id="SM00714">
    <property type="entry name" value="LITAF"/>
    <property type="match status" value="1"/>
</dbReference>
<dbReference type="RefSeq" id="XP_012945333.1">
    <property type="nucleotide sequence ID" value="XM_013089879.1"/>
</dbReference>
<evidence type="ECO:0000256" key="3">
    <source>
        <dbReference type="ARBA" id="ARBA00004630"/>
    </source>
</evidence>
<evidence type="ECO:0000256" key="7">
    <source>
        <dbReference type="ARBA" id="ARBA00023136"/>
    </source>
</evidence>
<keyword evidence="5" id="KW-0479">Metal-binding</keyword>
<evidence type="ECO:0000313" key="11">
    <source>
        <dbReference type="Proteomes" id="UP000694888"/>
    </source>
</evidence>
<gene>
    <name evidence="12 13" type="primary">LOC101856993</name>
</gene>
<dbReference type="RefSeq" id="XP_012945334.1">
    <property type="nucleotide sequence ID" value="XM_013089880.2"/>
</dbReference>
<evidence type="ECO:0000256" key="5">
    <source>
        <dbReference type="ARBA" id="ARBA00022723"/>
    </source>
</evidence>
<name>A0ABM1ACZ8_APLCA</name>
<keyword evidence="11" id="KW-1185">Reference proteome</keyword>
<accession>A0ABM1ACZ8</accession>
<sequence length="183" mass="19958">MSSNNDHVDPPPPYPGVSNQAFEPGTAYYQAGPAAPPPYKVSETQAPVLEGNNAERNPLTFSTHGSAGNYSHSSVVISQPQMPAIQTFQDIPVRCVCPHCQAEILTATHYDNGTMTWVVCCVLCSFGLACGCCLIPFFSNSAKDVVHTCPNCKQLISRFERLRPIPPRSYYLRNAANVPQRLS</sequence>
<evidence type="ECO:0000313" key="13">
    <source>
        <dbReference type="RefSeq" id="XP_012945334.1"/>
    </source>
</evidence>
<protein>
    <submittedName>
        <fullName evidence="12 13">Cell death-inducing p53-target protein 1 homolog</fullName>
    </submittedName>
</protein>
<keyword evidence="7 9" id="KW-0472">Membrane</keyword>
<dbReference type="GeneID" id="101856993"/>
<dbReference type="InterPro" id="IPR037519">
    <property type="entry name" value="LITAF_fam"/>
</dbReference>
<feature type="domain" description="LITAF" evidence="10">
    <location>
        <begin position="73"/>
        <end position="161"/>
    </location>
</feature>